<keyword evidence="5" id="KW-1185">Reference proteome</keyword>
<dbReference type="GeneID" id="8852552"/>
<evidence type="ECO:0000313" key="4">
    <source>
        <dbReference type="EMBL" id="EFC48953.1"/>
    </source>
</evidence>
<dbReference type="InParanoid" id="D2V2T4"/>
<feature type="domain" description="Myb-like" evidence="2">
    <location>
        <begin position="260"/>
        <end position="303"/>
    </location>
</feature>
<dbReference type="InterPro" id="IPR017930">
    <property type="entry name" value="Myb_dom"/>
</dbReference>
<dbReference type="KEGG" id="ngr:NAEGRDRAFT_46243"/>
<dbReference type="Pfam" id="PF00249">
    <property type="entry name" value="Myb_DNA-binding"/>
    <property type="match status" value="1"/>
</dbReference>
<feature type="domain" description="HTH myb-type" evidence="3">
    <location>
        <begin position="260"/>
        <end position="303"/>
    </location>
</feature>
<feature type="compositionally biased region" description="Low complexity" evidence="1">
    <location>
        <begin position="193"/>
        <end position="219"/>
    </location>
</feature>
<accession>D2V2T4</accession>
<dbReference type="CDD" id="cd00167">
    <property type="entry name" value="SANT"/>
    <property type="match status" value="1"/>
</dbReference>
<dbReference type="AlphaFoldDB" id="D2V2T4"/>
<dbReference type="PROSITE" id="PS50090">
    <property type="entry name" value="MYB_LIKE"/>
    <property type="match status" value="1"/>
</dbReference>
<evidence type="ECO:0000256" key="1">
    <source>
        <dbReference type="SAM" id="MobiDB-lite"/>
    </source>
</evidence>
<evidence type="ECO:0000259" key="3">
    <source>
        <dbReference type="PROSITE" id="PS51294"/>
    </source>
</evidence>
<gene>
    <name evidence="4" type="ORF">NAEGRDRAFT_46243</name>
</gene>
<dbReference type="Proteomes" id="UP000006671">
    <property type="component" value="Unassembled WGS sequence"/>
</dbReference>
<feature type="region of interest" description="Disordered" evidence="1">
    <location>
        <begin position="188"/>
        <end position="219"/>
    </location>
</feature>
<dbReference type="RefSeq" id="XP_002681697.1">
    <property type="nucleotide sequence ID" value="XM_002681651.1"/>
</dbReference>
<sequence length="303" mass="33954">MLPSLNELIKKFDEFKDKQRLNTDIHQNLKPIDVKPIVDVASPACYPSSSHTQREPPIIHSKYYSSTTCNSLRSSSNIYQPSPHNHPHQLHHYPSHLQQTSFTKVMHVDHDPSYFESLHYHTGGHETIISNNSLAQIVEPPPHALSDMPHALPPTLEMCPTTSSNNASSSICNKQTCFLPSSSQSTFTTDAANNRSNSNSPKNSSSQNSSTNSFQSSFNVNKKIPKSKISKKSKEPIQFKAFSISLDTSKIKFINEQHQKIGINDGSWTEQEHANFIRGLNECGKGKWREIAEGYVKTRTSPP</sequence>
<dbReference type="SUPFAM" id="SSF46689">
    <property type="entry name" value="Homeodomain-like"/>
    <property type="match status" value="1"/>
</dbReference>
<dbReference type="EMBL" id="GG738849">
    <property type="protein sequence ID" value="EFC48953.1"/>
    <property type="molecule type" value="Genomic_DNA"/>
</dbReference>
<protein>
    <submittedName>
        <fullName evidence="4">Predicted protein</fullName>
    </submittedName>
</protein>
<evidence type="ECO:0000259" key="2">
    <source>
        <dbReference type="PROSITE" id="PS50090"/>
    </source>
</evidence>
<proteinExistence type="predicted"/>
<evidence type="ECO:0000313" key="5">
    <source>
        <dbReference type="Proteomes" id="UP000006671"/>
    </source>
</evidence>
<organism evidence="5">
    <name type="scientific">Naegleria gruberi</name>
    <name type="common">Amoeba</name>
    <dbReference type="NCBI Taxonomy" id="5762"/>
    <lineage>
        <taxon>Eukaryota</taxon>
        <taxon>Discoba</taxon>
        <taxon>Heterolobosea</taxon>
        <taxon>Tetramitia</taxon>
        <taxon>Eutetramitia</taxon>
        <taxon>Vahlkampfiidae</taxon>
        <taxon>Naegleria</taxon>
    </lineage>
</organism>
<dbReference type="Gene3D" id="1.10.10.60">
    <property type="entry name" value="Homeodomain-like"/>
    <property type="match status" value="1"/>
</dbReference>
<dbReference type="OrthoDB" id="118550at2759"/>
<reference evidence="4 5" key="1">
    <citation type="journal article" date="2010" name="Cell">
        <title>The genome of Naegleria gruberi illuminates early eukaryotic versatility.</title>
        <authorList>
            <person name="Fritz-Laylin L.K."/>
            <person name="Prochnik S.E."/>
            <person name="Ginger M.L."/>
            <person name="Dacks J.B."/>
            <person name="Carpenter M.L."/>
            <person name="Field M.C."/>
            <person name="Kuo A."/>
            <person name="Paredez A."/>
            <person name="Chapman J."/>
            <person name="Pham J."/>
            <person name="Shu S."/>
            <person name="Neupane R."/>
            <person name="Cipriano M."/>
            <person name="Mancuso J."/>
            <person name="Tu H."/>
            <person name="Salamov A."/>
            <person name="Lindquist E."/>
            <person name="Shapiro H."/>
            <person name="Lucas S."/>
            <person name="Grigoriev I.V."/>
            <person name="Cande W.Z."/>
            <person name="Fulton C."/>
            <person name="Rokhsar D.S."/>
            <person name="Dawson S.C."/>
        </authorList>
    </citation>
    <scope>NUCLEOTIDE SEQUENCE [LARGE SCALE GENOMIC DNA]</scope>
    <source>
        <strain evidence="4 5">NEG-M</strain>
    </source>
</reference>
<dbReference type="VEuPathDB" id="AmoebaDB:NAEGRDRAFT_46243"/>
<dbReference type="PROSITE" id="PS51294">
    <property type="entry name" value="HTH_MYB"/>
    <property type="match status" value="1"/>
</dbReference>
<name>D2V2T4_NAEGR</name>
<dbReference type="InterPro" id="IPR009057">
    <property type="entry name" value="Homeodomain-like_sf"/>
</dbReference>
<dbReference type="InterPro" id="IPR001005">
    <property type="entry name" value="SANT/Myb"/>
</dbReference>